<organism evidence="2 3">
    <name type="scientific">Tanacetum coccineum</name>
    <dbReference type="NCBI Taxonomy" id="301880"/>
    <lineage>
        <taxon>Eukaryota</taxon>
        <taxon>Viridiplantae</taxon>
        <taxon>Streptophyta</taxon>
        <taxon>Embryophyta</taxon>
        <taxon>Tracheophyta</taxon>
        <taxon>Spermatophyta</taxon>
        <taxon>Magnoliopsida</taxon>
        <taxon>eudicotyledons</taxon>
        <taxon>Gunneridae</taxon>
        <taxon>Pentapetalae</taxon>
        <taxon>asterids</taxon>
        <taxon>campanulids</taxon>
        <taxon>Asterales</taxon>
        <taxon>Asteraceae</taxon>
        <taxon>Asteroideae</taxon>
        <taxon>Anthemideae</taxon>
        <taxon>Anthemidinae</taxon>
        <taxon>Tanacetum</taxon>
    </lineage>
</organism>
<dbReference type="EMBL" id="BQNB010011810">
    <property type="protein sequence ID" value="GJS95453.1"/>
    <property type="molecule type" value="Genomic_DNA"/>
</dbReference>
<keyword evidence="3" id="KW-1185">Reference proteome</keyword>
<reference evidence="2" key="2">
    <citation type="submission" date="2022-01" db="EMBL/GenBank/DDBJ databases">
        <authorList>
            <person name="Yamashiro T."/>
            <person name="Shiraishi A."/>
            <person name="Satake H."/>
            <person name="Nakayama K."/>
        </authorList>
    </citation>
    <scope>NUCLEOTIDE SEQUENCE</scope>
</reference>
<evidence type="ECO:0008006" key="4">
    <source>
        <dbReference type="Google" id="ProtNLM"/>
    </source>
</evidence>
<evidence type="ECO:0000313" key="3">
    <source>
        <dbReference type="Proteomes" id="UP001151760"/>
    </source>
</evidence>
<comment type="caution">
    <text evidence="2">The sequence shown here is derived from an EMBL/GenBank/DDBJ whole genome shotgun (WGS) entry which is preliminary data.</text>
</comment>
<proteinExistence type="predicted"/>
<feature type="compositionally biased region" description="Low complexity" evidence="1">
    <location>
        <begin position="101"/>
        <end position="123"/>
    </location>
</feature>
<evidence type="ECO:0000256" key="1">
    <source>
        <dbReference type="SAM" id="MobiDB-lite"/>
    </source>
</evidence>
<feature type="region of interest" description="Disordered" evidence="1">
    <location>
        <begin position="101"/>
        <end position="129"/>
    </location>
</feature>
<dbReference type="Proteomes" id="UP001151760">
    <property type="component" value="Unassembled WGS sequence"/>
</dbReference>
<reference evidence="2" key="1">
    <citation type="journal article" date="2022" name="Int. J. Mol. Sci.">
        <title>Draft Genome of Tanacetum Coccineum: Genomic Comparison of Closely Related Tanacetum-Family Plants.</title>
        <authorList>
            <person name="Yamashiro T."/>
            <person name="Shiraishi A."/>
            <person name="Nakayama K."/>
            <person name="Satake H."/>
        </authorList>
    </citation>
    <scope>NUCLEOTIDE SEQUENCE</scope>
</reference>
<name>A0ABQ5A314_9ASTR</name>
<protein>
    <recommendedName>
        <fullName evidence="4">Integrase, catalytic region, zinc finger, CCHC-type, peptidase aspartic, catalytic</fullName>
    </recommendedName>
</protein>
<gene>
    <name evidence="2" type="ORF">Tco_0802421</name>
</gene>
<accession>A0ABQ5A314</accession>
<sequence>MLARSRKSTIHISNGLRKQFSAAEGSSETTTKWDASRMHVKCGKRIERLMIEKGSRAEDCLYHTRLYDHSEATPRLKSMRYDEDSTYANPLALVASITTSLPSSKPSYSKHSISSTRSQQSTRNRGKKQFVTSSVRLMIQKPATDTEDENWELEYDNQRAINVVGARENVETWEKCEHLEKELSKSRTMSKNFESLQKHAINLELDLQHSQLQTTGIAISELKKLIDKMKGKSVKLRVIPKYSVSRLQLEGCNHLEDRVMSNNSQGKKQKVEDHRRKFKFSNNKTSITACNDSLNAKTSNVNFKFNWDTVKFGNDQIAPILGFGDLVQGAITIKRVYYVEGLNHNLFSVGQFCDADLEVAFRKSSCYIRDLKGNDLLTGETMVSFKLIRQNVLSINYHPSAQRWEKDHPLEQVIEIRLNQSRTSRQLETDG</sequence>
<evidence type="ECO:0000313" key="2">
    <source>
        <dbReference type="EMBL" id="GJS95453.1"/>
    </source>
</evidence>